<evidence type="ECO:0000256" key="2">
    <source>
        <dbReference type="ARBA" id="ARBA00023315"/>
    </source>
</evidence>
<keyword evidence="2" id="KW-0012">Acyltransferase</keyword>
<protein>
    <submittedName>
        <fullName evidence="4">GNAT family N-acetyltransferase</fullName>
    </submittedName>
</protein>
<proteinExistence type="predicted"/>
<keyword evidence="1" id="KW-0808">Transferase</keyword>
<dbReference type="RefSeq" id="WP_323297626.1">
    <property type="nucleotide sequence ID" value="NZ_JAYFUM010000018.1"/>
</dbReference>
<name>A0ABU5QCB8_9BACT</name>
<dbReference type="PANTHER" id="PTHR42919:SF8">
    <property type="entry name" value="N-ALPHA-ACETYLTRANSFERASE 50"/>
    <property type="match status" value="1"/>
</dbReference>
<dbReference type="Proteomes" id="UP001302949">
    <property type="component" value="Unassembled WGS sequence"/>
</dbReference>
<dbReference type="EMBL" id="JAYFUM010000018">
    <property type="protein sequence ID" value="MEA5140471.1"/>
    <property type="molecule type" value="Genomic_DNA"/>
</dbReference>
<dbReference type="PROSITE" id="PS51186">
    <property type="entry name" value="GNAT"/>
    <property type="match status" value="1"/>
</dbReference>
<evidence type="ECO:0000259" key="3">
    <source>
        <dbReference type="PROSITE" id="PS51186"/>
    </source>
</evidence>
<dbReference type="InterPro" id="IPR000182">
    <property type="entry name" value="GNAT_dom"/>
</dbReference>
<dbReference type="CDD" id="cd04301">
    <property type="entry name" value="NAT_SF"/>
    <property type="match status" value="1"/>
</dbReference>
<dbReference type="SUPFAM" id="SSF55729">
    <property type="entry name" value="Acyl-CoA N-acyltransferases (Nat)"/>
    <property type="match status" value="1"/>
</dbReference>
<dbReference type="InterPro" id="IPR016181">
    <property type="entry name" value="Acyl_CoA_acyltransferase"/>
</dbReference>
<evidence type="ECO:0000256" key="1">
    <source>
        <dbReference type="ARBA" id="ARBA00022679"/>
    </source>
</evidence>
<feature type="domain" description="N-acetyltransferase" evidence="3">
    <location>
        <begin position="5"/>
        <end position="172"/>
    </location>
</feature>
<dbReference type="Pfam" id="PF00583">
    <property type="entry name" value="Acetyltransf_1"/>
    <property type="match status" value="1"/>
</dbReference>
<dbReference type="PANTHER" id="PTHR42919">
    <property type="entry name" value="N-ALPHA-ACETYLTRANSFERASE"/>
    <property type="match status" value="1"/>
</dbReference>
<evidence type="ECO:0000313" key="4">
    <source>
        <dbReference type="EMBL" id="MEA5140471.1"/>
    </source>
</evidence>
<comment type="caution">
    <text evidence="4">The sequence shown here is derived from an EMBL/GenBank/DDBJ whole genome shotgun (WGS) entry which is preliminary data.</text>
</comment>
<sequence>MSINIHIRKATLKDLPALCEISESTFVDTYQEHNTPENLQKYLKEHFNENQLKNEMLTPNTYFLLVELENSIIGYAKLRVNTQEFLDKNAIELERIYIKKTFHGKSFGLSLMEECVDFAKKLHFDLIWLGVWEYNHKAINFYKRYGFEICGEHIFQFGEEAQTDYLMAKTLNIP</sequence>
<keyword evidence="5" id="KW-1185">Reference proteome</keyword>
<dbReference type="InterPro" id="IPR051556">
    <property type="entry name" value="N-term/lysine_N-AcTrnsfr"/>
</dbReference>
<gene>
    <name evidence="4" type="ORF">VB248_15065</name>
</gene>
<dbReference type="Gene3D" id="3.40.630.30">
    <property type="match status" value="1"/>
</dbReference>
<organism evidence="4 5">
    <name type="scientific">Arcicella rigui</name>
    <dbReference type="NCBI Taxonomy" id="797020"/>
    <lineage>
        <taxon>Bacteria</taxon>
        <taxon>Pseudomonadati</taxon>
        <taxon>Bacteroidota</taxon>
        <taxon>Cytophagia</taxon>
        <taxon>Cytophagales</taxon>
        <taxon>Flectobacillaceae</taxon>
        <taxon>Arcicella</taxon>
    </lineage>
</organism>
<accession>A0ABU5QCB8</accession>
<evidence type="ECO:0000313" key="5">
    <source>
        <dbReference type="Proteomes" id="UP001302949"/>
    </source>
</evidence>
<reference evidence="4 5" key="1">
    <citation type="submission" date="2023-12" db="EMBL/GenBank/DDBJ databases">
        <title>Novel species of the genus Arcicella isolated from rivers.</title>
        <authorList>
            <person name="Lu H."/>
        </authorList>
    </citation>
    <scope>NUCLEOTIDE SEQUENCE [LARGE SCALE GENOMIC DNA]</scope>
    <source>
        <strain evidence="4 5">KCTC 23307</strain>
    </source>
</reference>